<reference evidence="2" key="1">
    <citation type="journal article" date="2019" name="Sci. Rep.">
        <title>Draft genome of Tanacetum cinerariifolium, the natural source of mosquito coil.</title>
        <authorList>
            <person name="Yamashiro T."/>
            <person name="Shiraishi A."/>
            <person name="Satake H."/>
            <person name="Nakayama K."/>
        </authorList>
    </citation>
    <scope>NUCLEOTIDE SEQUENCE</scope>
</reference>
<name>A0A699H845_TANCI</name>
<comment type="caution">
    <text evidence="2">The sequence shown here is derived from an EMBL/GenBank/DDBJ whole genome shotgun (WGS) entry which is preliminary data.</text>
</comment>
<dbReference type="EMBL" id="BKCJ010113551">
    <property type="protein sequence ID" value="GEX52607.1"/>
    <property type="molecule type" value="Genomic_DNA"/>
</dbReference>
<proteinExistence type="predicted"/>
<sequence length="342" mass="38178">MAVRDFKKFFKRSSRFVRQPRNDKKTFLRSRDDKNGKSDKNDLDAATQIILLENVQNHLKTRTKELLLEVLGVIAVKKMMRRDCACSIGTVEDKILVPKPPKKCARCTRCGYLVDGPNCQGCALLRKELEENLVTYSPDFQNSFEPSNASTNVVNAPREPNVAKQDNGSFVDKIIFRTPDSPGQFHCFHCKDVLRAGETCKRCTCAKCGSGLSKGFCYICGHNQNSLNDSPRISETSSQSPPNINHCCYECGDPLDGIFCKRCTCKSCGMDAHIGYNYPSKVPVISIPEPCNNQTINELPQALPIFHPTFHSAAESPFTLDSTPTYVDESLNVFNPPPQRPV</sequence>
<dbReference type="AlphaFoldDB" id="A0A699H845"/>
<organism evidence="2">
    <name type="scientific">Tanacetum cinerariifolium</name>
    <name type="common">Dalmatian daisy</name>
    <name type="synonym">Chrysanthemum cinerariifolium</name>
    <dbReference type="NCBI Taxonomy" id="118510"/>
    <lineage>
        <taxon>Eukaryota</taxon>
        <taxon>Viridiplantae</taxon>
        <taxon>Streptophyta</taxon>
        <taxon>Embryophyta</taxon>
        <taxon>Tracheophyta</taxon>
        <taxon>Spermatophyta</taxon>
        <taxon>Magnoliopsida</taxon>
        <taxon>eudicotyledons</taxon>
        <taxon>Gunneridae</taxon>
        <taxon>Pentapetalae</taxon>
        <taxon>asterids</taxon>
        <taxon>campanulids</taxon>
        <taxon>Asterales</taxon>
        <taxon>Asteraceae</taxon>
        <taxon>Asteroideae</taxon>
        <taxon>Anthemideae</taxon>
        <taxon>Anthemidinae</taxon>
        <taxon>Tanacetum</taxon>
    </lineage>
</organism>
<feature type="region of interest" description="Disordered" evidence="1">
    <location>
        <begin position="21"/>
        <end position="40"/>
    </location>
</feature>
<gene>
    <name evidence="2" type="ORF">Tci_324582</name>
</gene>
<evidence type="ECO:0000256" key="1">
    <source>
        <dbReference type="SAM" id="MobiDB-lite"/>
    </source>
</evidence>
<accession>A0A699H845</accession>
<feature type="non-terminal residue" evidence="2">
    <location>
        <position position="342"/>
    </location>
</feature>
<evidence type="ECO:0000313" key="2">
    <source>
        <dbReference type="EMBL" id="GEX52607.1"/>
    </source>
</evidence>
<protein>
    <submittedName>
        <fullName evidence="2">Zf-CCHC domain-containing protein/UBN2 domain-containing protein</fullName>
    </submittedName>
</protein>